<feature type="region of interest" description="Disordered" evidence="5">
    <location>
        <begin position="1"/>
        <end position="30"/>
    </location>
</feature>
<gene>
    <name evidence="8" type="ORF">B0A52_03393</name>
</gene>
<evidence type="ECO:0000256" key="5">
    <source>
        <dbReference type="SAM" id="MobiDB-lite"/>
    </source>
</evidence>
<feature type="transmembrane region" description="Helical" evidence="6">
    <location>
        <begin position="100"/>
        <end position="123"/>
    </location>
</feature>
<feature type="transmembrane region" description="Helical" evidence="6">
    <location>
        <begin position="240"/>
        <end position="259"/>
    </location>
</feature>
<feature type="compositionally biased region" description="Polar residues" evidence="5">
    <location>
        <begin position="16"/>
        <end position="30"/>
    </location>
</feature>
<dbReference type="PROSITE" id="PS50850">
    <property type="entry name" value="MFS"/>
    <property type="match status" value="1"/>
</dbReference>
<evidence type="ECO:0000259" key="7">
    <source>
        <dbReference type="PROSITE" id="PS50850"/>
    </source>
</evidence>
<keyword evidence="2 6" id="KW-0812">Transmembrane</keyword>
<evidence type="ECO:0000313" key="8">
    <source>
        <dbReference type="EMBL" id="RVX71028.1"/>
    </source>
</evidence>
<feature type="transmembrane region" description="Helical" evidence="6">
    <location>
        <begin position="318"/>
        <end position="339"/>
    </location>
</feature>
<comment type="subcellular location">
    <subcellularLocation>
        <location evidence="1">Membrane</location>
        <topology evidence="1">Multi-pass membrane protein</topology>
    </subcellularLocation>
</comment>
<dbReference type="GO" id="GO:0005886">
    <property type="term" value="C:plasma membrane"/>
    <property type="evidence" value="ECO:0007669"/>
    <property type="project" value="TreeGrafter"/>
</dbReference>
<dbReference type="Proteomes" id="UP000288859">
    <property type="component" value="Unassembled WGS sequence"/>
</dbReference>
<feature type="transmembrane region" description="Helical" evidence="6">
    <location>
        <begin position="65"/>
        <end position="88"/>
    </location>
</feature>
<reference evidence="8 9" key="1">
    <citation type="submission" date="2017-03" db="EMBL/GenBank/DDBJ databases">
        <title>Genomes of endolithic fungi from Antarctica.</title>
        <authorList>
            <person name="Coleine C."/>
            <person name="Masonjones S."/>
            <person name="Stajich J.E."/>
        </authorList>
    </citation>
    <scope>NUCLEOTIDE SEQUENCE [LARGE SCALE GENOMIC DNA]</scope>
    <source>
        <strain evidence="8 9">CCFEE 6314</strain>
    </source>
</reference>
<feature type="transmembrane region" description="Helical" evidence="6">
    <location>
        <begin position="155"/>
        <end position="175"/>
    </location>
</feature>
<evidence type="ECO:0000256" key="1">
    <source>
        <dbReference type="ARBA" id="ARBA00004141"/>
    </source>
</evidence>
<dbReference type="SUPFAM" id="SSF103473">
    <property type="entry name" value="MFS general substrate transporter"/>
    <property type="match status" value="1"/>
</dbReference>
<feature type="transmembrane region" description="Helical" evidence="6">
    <location>
        <begin position="345"/>
        <end position="364"/>
    </location>
</feature>
<protein>
    <recommendedName>
        <fullName evidence="7">Major facilitator superfamily (MFS) profile domain-containing protein</fullName>
    </recommendedName>
</protein>
<name>A0A438N5L1_EXOME</name>
<dbReference type="VEuPathDB" id="FungiDB:PV10_04641"/>
<dbReference type="OrthoDB" id="4161376at2759"/>
<dbReference type="InterPro" id="IPR036259">
    <property type="entry name" value="MFS_trans_sf"/>
</dbReference>
<dbReference type="GO" id="GO:0022857">
    <property type="term" value="F:transmembrane transporter activity"/>
    <property type="evidence" value="ECO:0007669"/>
    <property type="project" value="InterPro"/>
</dbReference>
<sequence>MSEKLDRREIEKVAHTHQTPETADSGNSMLQEPVKDKFDDLDLNNTLATQPDDYIGEAQWSLRKFLAAVSLAGLYVGGSIPTLLIGASMQYIGADLQVTYSSWLITANTLAIAVSSPYVGYLTDLIGPRYIILFGGFALMVGMAVVGSAQNFGAAVAGMTVAGIGCGICEVNSISGIVELAPVRLRGLYLGLVTFCMIFFNPYTFYTQLLCREATWRWVAWLIFLVALQDGGYRHPWASAAVLAPLLIGIAVFAVFVAWEGWYAPHPMIPRVLLREKAVLIPLSVAFGAGITYYALLGFKPLLFQRLYYTEPPLQIGALNYGFSAGLLFGSAGVNTLLSYTRGNVRAPILFCCLMMTSFTGALMQSTPENPTYTAIIAAFCAFGIGGVLVPSATVALTCCPDSLVGTVSGLAMSVRTLGGAIGTTVYSVVYQNKLGVILPEQTGKYAVEAGLPASSLPAFLAEFLKAGHGNASGISGVTPEVMSNAALGQAWGYSRSFRYVWITSVAFGVVACVMCLFLPNTAKYMTNRIAVDVTSNKRRAAEEEETKGL</sequence>
<organism evidence="8 9">
    <name type="scientific">Exophiala mesophila</name>
    <name type="common">Black yeast-like fungus</name>
    <dbReference type="NCBI Taxonomy" id="212818"/>
    <lineage>
        <taxon>Eukaryota</taxon>
        <taxon>Fungi</taxon>
        <taxon>Dikarya</taxon>
        <taxon>Ascomycota</taxon>
        <taxon>Pezizomycotina</taxon>
        <taxon>Eurotiomycetes</taxon>
        <taxon>Chaetothyriomycetidae</taxon>
        <taxon>Chaetothyriales</taxon>
        <taxon>Herpotrichiellaceae</taxon>
        <taxon>Exophiala</taxon>
    </lineage>
</organism>
<comment type="caution">
    <text evidence="8">The sequence shown here is derived from an EMBL/GenBank/DDBJ whole genome shotgun (WGS) entry which is preliminary data.</text>
</comment>
<dbReference type="Gene3D" id="1.20.1250.20">
    <property type="entry name" value="MFS general substrate transporter like domains"/>
    <property type="match status" value="1"/>
</dbReference>
<proteinExistence type="predicted"/>
<dbReference type="PANTHER" id="PTHR23501">
    <property type="entry name" value="MAJOR FACILITATOR SUPERFAMILY"/>
    <property type="match status" value="1"/>
</dbReference>
<feature type="transmembrane region" description="Helical" evidence="6">
    <location>
        <begin position="130"/>
        <end position="149"/>
    </location>
</feature>
<feature type="transmembrane region" description="Helical" evidence="6">
    <location>
        <begin position="500"/>
        <end position="519"/>
    </location>
</feature>
<feature type="compositionally biased region" description="Basic and acidic residues" evidence="5">
    <location>
        <begin position="1"/>
        <end position="14"/>
    </location>
</feature>
<keyword evidence="3 6" id="KW-1133">Transmembrane helix</keyword>
<keyword evidence="4 6" id="KW-0472">Membrane</keyword>
<dbReference type="AlphaFoldDB" id="A0A438N5L1"/>
<feature type="transmembrane region" description="Helical" evidence="6">
    <location>
        <begin position="187"/>
        <end position="206"/>
    </location>
</feature>
<feature type="transmembrane region" description="Helical" evidence="6">
    <location>
        <begin position="376"/>
        <end position="397"/>
    </location>
</feature>
<evidence type="ECO:0000256" key="3">
    <source>
        <dbReference type="ARBA" id="ARBA00022989"/>
    </source>
</evidence>
<feature type="transmembrane region" description="Helical" evidence="6">
    <location>
        <begin position="279"/>
        <end position="297"/>
    </location>
</feature>
<accession>A0A438N5L1</accession>
<evidence type="ECO:0000313" key="9">
    <source>
        <dbReference type="Proteomes" id="UP000288859"/>
    </source>
</evidence>
<dbReference type="Pfam" id="PF07690">
    <property type="entry name" value="MFS_1"/>
    <property type="match status" value="1"/>
</dbReference>
<evidence type="ECO:0000256" key="4">
    <source>
        <dbReference type="ARBA" id="ARBA00023136"/>
    </source>
</evidence>
<evidence type="ECO:0000256" key="6">
    <source>
        <dbReference type="SAM" id="Phobius"/>
    </source>
</evidence>
<dbReference type="EMBL" id="NAJM01000019">
    <property type="protein sequence ID" value="RVX71028.1"/>
    <property type="molecule type" value="Genomic_DNA"/>
</dbReference>
<feature type="domain" description="Major facilitator superfamily (MFS) profile" evidence="7">
    <location>
        <begin position="65"/>
        <end position="524"/>
    </location>
</feature>
<dbReference type="InterPro" id="IPR011701">
    <property type="entry name" value="MFS"/>
</dbReference>
<evidence type="ECO:0000256" key="2">
    <source>
        <dbReference type="ARBA" id="ARBA00022692"/>
    </source>
</evidence>
<dbReference type="PANTHER" id="PTHR23501:SF109">
    <property type="entry name" value="MAJOR FACILITATOR SUPERFAMILY (MFS) PROFILE DOMAIN-CONTAINING PROTEIN-RELATED"/>
    <property type="match status" value="1"/>
</dbReference>
<dbReference type="InterPro" id="IPR020846">
    <property type="entry name" value="MFS_dom"/>
</dbReference>